<organism evidence="2 3">
    <name type="scientific">Actinocatenispora thailandica</name>
    <dbReference type="NCBI Taxonomy" id="227318"/>
    <lineage>
        <taxon>Bacteria</taxon>
        <taxon>Bacillati</taxon>
        <taxon>Actinomycetota</taxon>
        <taxon>Actinomycetes</taxon>
        <taxon>Micromonosporales</taxon>
        <taxon>Micromonosporaceae</taxon>
        <taxon>Actinocatenispora</taxon>
    </lineage>
</organism>
<dbReference type="KEGG" id="atl:Athai_47120"/>
<dbReference type="Proteomes" id="UP000611640">
    <property type="component" value="Chromosome"/>
</dbReference>
<dbReference type="EMBL" id="AP023355">
    <property type="protein sequence ID" value="BCJ37209.1"/>
    <property type="molecule type" value="Genomic_DNA"/>
</dbReference>
<evidence type="ECO:0008006" key="4">
    <source>
        <dbReference type="Google" id="ProtNLM"/>
    </source>
</evidence>
<reference evidence="2 3" key="1">
    <citation type="submission" date="2020-08" db="EMBL/GenBank/DDBJ databases">
        <title>Whole genome shotgun sequence of Actinocatenispora thailandica NBRC 105041.</title>
        <authorList>
            <person name="Komaki H."/>
            <person name="Tamura T."/>
        </authorList>
    </citation>
    <scope>NUCLEOTIDE SEQUENCE [LARGE SCALE GENOMIC DNA]</scope>
    <source>
        <strain evidence="2 3">NBRC 105041</strain>
    </source>
</reference>
<evidence type="ECO:0000256" key="1">
    <source>
        <dbReference type="SAM" id="MobiDB-lite"/>
    </source>
</evidence>
<feature type="region of interest" description="Disordered" evidence="1">
    <location>
        <begin position="266"/>
        <end position="312"/>
    </location>
</feature>
<evidence type="ECO:0000313" key="3">
    <source>
        <dbReference type="Proteomes" id="UP000611640"/>
    </source>
</evidence>
<proteinExistence type="predicted"/>
<gene>
    <name evidence="2" type="ORF">Athai_47120</name>
</gene>
<sequence>MAAVVRLTESNVTAEPGSETSCSVRIRNAGPVVDRFAVELVGAACDWTDVEPSVVSLLPGAESQVVLTFRPPRSSAVGAGSMPFGVKVRSSEDPESSRVEEGELTVAPFTDLGTELVPRTSRGSRTGRHELVVDNNGNHPLTVEIHAADPDRLLDFRISPALLDLAPGTATFIKLRAQPTRRFLRGDNRTLPFQAFVTAPDVEATTADGAMLQHALLPKSTMKVVALTLAVVAASVALWFTVLKPQVHSEATKAVQQQSAQLSAEANSAKQHAAEAQAQASRAAQSAQQAKASPSGGASPTPSGARGAAAGTLANSDSKTAIDFRITTSVAPGRPGSFTTASHDQPKKTVLWITDMVLQNPQGDTGTLQVRRGRIVLFEFGLANFRDLDYHFVQPLRFTRTDRITLAVDCQNPGATKCTPSAYLDGQLVKG</sequence>
<keyword evidence="3" id="KW-1185">Reference proteome</keyword>
<evidence type="ECO:0000313" key="2">
    <source>
        <dbReference type="EMBL" id="BCJ37209.1"/>
    </source>
</evidence>
<dbReference type="AlphaFoldDB" id="A0A7R7DSX0"/>
<accession>A0A7R7DSX0</accession>
<protein>
    <recommendedName>
        <fullName evidence="4">Hydrolytic protein</fullName>
    </recommendedName>
</protein>
<name>A0A7R7DSX0_9ACTN</name>